<evidence type="ECO:0000256" key="3">
    <source>
        <dbReference type="ARBA" id="ARBA00022989"/>
    </source>
</evidence>
<dbReference type="GO" id="GO:0009707">
    <property type="term" value="C:chloroplast outer membrane"/>
    <property type="evidence" value="ECO:0007669"/>
    <property type="project" value="TreeGrafter"/>
</dbReference>
<dbReference type="EMBL" id="EF084576">
    <property type="protein sequence ID" value="ABK23889.1"/>
    <property type="molecule type" value="mRNA"/>
</dbReference>
<keyword evidence="4" id="KW-0472">Membrane</keyword>
<evidence type="ECO:0000256" key="2">
    <source>
        <dbReference type="ARBA" id="ARBA00022692"/>
    </source>
</evidence>
<dbReference type="AlphaFoldDB" id="A9NKV8"/>
<dbReference type="EMBL" id="BT071312">
    <property type="protein sequence ID" value="ACN40778.1"/>
    <property type="molecule type" value="mRNA"/>
</dbReference>
<evidence type="ECO:0000313" key="8">
    <source>
        <dbReference type="EMBL" id="ACN40778.1"/>
    </source>
</evidence>
<comment type="subcellular location">
    <subcellularLocation>
        <location evidence="1">Membrane</location>
        <topology evidence="1">Multi-pass membrane protein</topology>
    </subcellularLocation>
</comment>
<evidence type="ECO:0000256" key="1">
    <source>
        <dbReference type="ARBA" id="ARBA00004141"/>
    </source>
</evidence>
<dbReference type="InterPro" id="IPR045238">
    <property type="entry name" value="Tim23-like"/>
</dbReference>
<dbReference type="Pfam" id="PF02466">
    <property type="entry name" value="Tim17"/>
    <property type="match status" value="1"/>
</dbReference>
<keyword evidence="2" id="KW-0812">Transmembrane</keyword>
<evidence type="ECO:0000313" key="7">
    <source>
        <dbReference type="EMBL" id="ABR17160.1"/>
    </source>
</evidence>
<evidence type="ECO:0000256" key="4">
    <source>
        <dbReference type="ARBA" id="ARBA00023136"/>
    </source>
</evidence>
<evidence type="ECO:0000313" key="5">
    <source>
        <dbReference type="EMBL" id="ABK21269.1"/>
    </source>
</evidence>
<evidence type="ECO:0000313" key="6">
    <source>
        <dbReference type="EMBL" id="ABK23889.1"/>
    </source>
</evidence>
<dbReference type="PANTHER" id="PTHR15371">
    <property type="entry name" value="TIM23"/>
    <property type="match status" value="1"/>
</dbReference>
<organism evidence="5">
    <name type="scientific">Picea sitchensis</name>
    <name type="common">Sitka spruce</name>
    <name type="synonym">Pinus sitchensis</name>
    <dbReference type="NCBI Taxonomy" id="3332"/>
    <lineage>
        <taxon>Eukaryota</taxon>
        <taxon>Viridiplantae</taxon>
        <taxon>Streptophyta</taxon>
        <taxon>Embryophyta</taxon>
        <taxon>Tracheophyta</taxon>
        <taxon>Spermatophyta</taxon>
        <taxon>Pinopsida</taxon>
        <taxon>Pinidae</taxon>
        <taxon>Conifers I</taxon>
        <taxon>Pinales</taxon>
        <taxon>Pinaceae</taxon>
        <taxon>Picea</taxon>
    </lineage>
</organism>
<reference evidence="8" key="3">
    <citation type="submission" date="2009-02" db="EMBL/GenBank/DDBJ databases">
        <title>Full length sequence-verified cDNA sequences from Sitka spruce (Picea sitchensis).</title>
        <authorList>
            <person name="Reid K.E."/>
            <person name="Liao N."/>
            <person name="Ralph S."/>
            <person name="Kolosova N."/>
            <person name="Oddy C."/>
            <person name="Moore R."/>
            <person name="Mayo M."/>
            <person name="Wagner S."/>
            <person name="King J."/>
            <person name="Yanchuk A."/>
            <person name="Holt R."/>
            <person name="Jones S."/>
            <person name="Marra M."/>
            <person name="Ritland C.E."/>
            <person name="Ritland K."/>
            <person name="Bohlmann J."/>
        </authorList>
    </citation>
    <scope>NUCLEOTIDE SEQUENCE</scope>
    <source>
        <tissue evidence="8">Bark</tissue>
    </source>
</reference>
<reference evidence="5" key="2">
    <citation type="journal article" date="2008" name="BMC Genomics">
        <title>A conifer genomics resource of 200,000 spruce (Picea spp.) ESTs and 6,464 high-quality, sequence-finished full-length cDNAs for Sitka spruce (Picea sitchensis).</title>
        <authorList>
            <person name="Ralph S.G."/>
            <person name="Chun H.J."/>
            <person name="Kolosova N."/>
            <person name="Cooper D."/>
            <person name="Oddy C."/>
            <person name="Ritland C.E."/>
            <person name="Kirkpatrick R."/>
            <person name="Moore R."/>
            <person name="Barber S."/>
            <person name="Holt R.A."/>
            <person name="Jones S.J."/>
            <person name="Marra M.A."/>
            <person name="Douglas C.J."/>
            <person name="Ritland K."/>
            <person name="Bohlmann J."/>
        </authorList>
    </citation>
    <scope>NUCLEOTIDE SEQUENCE</scope>
    <source>
        <tissue evidence="5">Bark</tissue>
        <tissue evidence="6">Green portion of the leader tissue</tissue>
    </source>
</reference>
<dbReference type="OMA" id="HPFLNHA"/>
<protein>
    <submittedName>
        <fullName evidence="5">Uncharacterized protein</fullName>
    </submittedName>
</protein>
<name>A9NKV8_PICSI</name>
<dbReference type="GO" id="GO:0045037">
    <property type="term" value="P:protein import into chloroplast stroma"/>
    <property type="evidence" value="ECO:0007669"/>
    <property type="project" value="TreeGrafter"/>
</dbReference>
<dbReference type="EMBL" id="BT071615">
    <property type="protein sequence ID" value="ACN41066.1"/>
    <property type="molecule type" value="mRNA"/>
</dbReference>
<dbReference type="GO" id="GO:0015171">
    <property type="term" value="F:amino acid transmembrane transporter activity"/>
    <property type="evidence" value="ECO:0007669"/>
    <property type="project" value="TreeGrafter"/>
</dbReference>
<proteinExistence type="evidence at transcript level"/>
<dbReference type="PANTHER" id="PTHR15371:SF2">
    <property type="entry name" value="OUTER ENVELOPE PORE PROTEIN 16-1, CHLOROPLASTIC"/>
    <property type="match status" value="1"/>
</dbReference>
<keyword evidence="3" id="KW-1133">Transmembrane helix</keyword>
<dbReference type="EMBL" id="EF677329">
    <property type="protein sequence ID" value="ABR17160.1"/>
    <property type="molecule type" value="mRNA"/>
</dbReference>
<accession>A9NKV8</accession>
<sequence>MPHGRISANVHSPTVGVVIDMGNPLLNRTVDGFLKIGTVGASRVLVEETYSSLSKGSVTKHDLEHTIKKMGIEGLKWGAVAGVYTGVEYGVERIRGRRDWKNALISGAVTGAAMSFGDNKYTRDKMIKDAITGGAIATAAEFIRYLT</sequence>
<dbReference type="EMBL" id="EF086513">
    <property type="protein sequence ID" value="ABK25773.1"/>
    <property type="molecule type" value="mRNA"/>
</dbReference>
<reference evidence="7" key="1">
    <citation type="submission" date="2007-06" db="EMBL/GenBank/DDBJ databases">
        <title>Full length cDNA sequences from Sitka Spruce (Picea sitchensis).</title>
        <authorList>
            <person name="Ralph S.G."/>
            <person name="Chun H.E."/>
            <person name="Liao N."/>
            <person name="Ali J."/>
            <person name="Reid K."/>
            <person name="Kolosova N."/>
            <person name="Cooper N."/>
            <person name="Cullis C."/>
            <person name="Jancsik S."/>
            <person name="Moore R."/>
            <person name="Mayo M."/>
            <person name="Wagner S."/>
            <person name="Holt R.A."/>
            <person name="Jones S.J.M."/>
            <person name="Marra M.A."/>
            <person name="Ritland C.E."/>
            <person name="Ritland K."/>
            <person name="Bohlmann J."/>
        </authorList>
    </citation>
    <scope>NUCLEOTIDE SEQUENCE</scope>
    <source>
        <tissue evidence="7">Green portion of the leader tissue</tissue>
    </source>
</reference>
<dbReference type="EMBL" id="EF081889">
    <property type="protein sequence ID" value="ABK21269.1"/>
    <property type="molecule type" value="mRNA"/>
</dbReference>